<organism evidence="1">
    <name type="scientific">Phaffia rhodozyma</name>
    <name type="common">Yeast</name>
    <name type="synonym">Xanthophyllomyces dendrorhous</name>
    <dbReference type="NCBI Taxonomy" id="264483"/>
    <lineage>
        <taxon>Eukaryota</taxon>
        <taxon>Fungi</taxon>
        <taxon>Dikarya</taxon>
        <taxon>Basidiomycota</taxon>
        <taxon>Agaricomycotina</taxon>
        <taxon>Tremellomycetes</taxon>
        <taxon>Cystofilobasidiales</taxon>
        <taxon>Mrakiaceae</taxon>
        <taxon>Phaffia</taxon>
    </lineage>
</organism>
<dbReference type="EMBL" id="LN483167">
    <property type="protein sequence ID" value="CDZ97393.1"/>
    <property type="molecule type" value="Genomic_DNA"/>
</dbReference>
<dbReference type="AlphaFoldDB" id="A0A0F7SI48"/>
<proteinExistence type="predicted"/>
<sequence length="133" mass="13816">MQSAASMVTSVVKEELTVTGSTTTMSSMRSTMTTSVAPLRTAAVELGSVGKAELRVPSPLLGQAESLTSKSLISASEMVATLREDASNATQTGLEDMVDELRGNGAFTSVTEQAATLLSEFHHAESTTTTTTV</sequence>
<evidence type="ECO:0000313" key="1">
    <source>
        <dbReference type="EMBL" id="CDZ97393.1"/>
    </source>
</evidence>
<accession>A0A0F7SI48</accession>
<name>A0A0F7SI48_PHARH</name>
<protein>
    <submittedName>
        <fullName evidence="1">Uncharacterized protein</fullName>
    </submittedName>
</protein>
<reference evidence="1" key="1">
    <citation type="submission" date="2014-08" db="EMBL/GenBank/DDBJ databases">
        <authorList>
            <person name="Sharma Rahul"/>
            <person name="Thines Marco"/>
        </authorList>
    </citation>
    <scope>NUCLEOTIDE SEQUENCE</scope>
</reference>